<organism evidence="2 3">
    <name type="scientific">Roseicyclus mahoneyensis</name>
    <dbReference type="NCBI Taxonomy" id="164332"/>
    <lineage>
        <taxon>Bacteria</taxon>
        <taxon>Pseudomonadati</taxon>
        <taxon>Pseudomonadota</taxon>
        <taxon>Alphaproteobacteria</taxon>
        <taxon>Rhodobacterales</taxon>
        <taxon>Roseobacteraceae</taxon>
        <taxon>Roseicyclus</taxon>
    </lineage>
</organism>
<name>A0A316GHH5_9RHOB</name>
<evidence type="ECO:0000256" key="1">
    <source>
        <dbReference type="SAM" id="Phobius"/>
    </source>
</evidence>
<evidence type="ECO:0008006" key="4">
    <source>
        <dbReference type="Google" id="ProtNLM"/>
    </source>
</evidence>
<comment type="caution">
    <text evidence="2">The sequence shown here is derived from an EMBL/GenBank/DDBJ whole genome shotgun (WGS) entry which is preliminary data.</text>
</comment>
<protein>
    <recommendedName>
        <fullName evidence="4">Flagellar protein FliO/FliZ</fullName>
    </recommendedName>
</protein>
<keyword evidence="3" id="KW-1185">Reference proteome</keyword>
<sequence>MDQLTPDRLLIVGLFMAALIGVWALVQRNKTGLSKRLSGNRRLHLREALTLGPEGRALLLEAEGRMVLVIGSRRGGGQMLDLGPVANRGAEDAA</sequence>
<dbReference type="Proteomes" id="UP000245708">
    <property type="component" value="Unassembled WGS sequence"/>
</dbReference>
<keyword evidence="1" id="KW-0472">Membrane</keyword>
<keyword evidence="1" id="KW-0812">Transmembrane</keyword>
<keyword evidence="1" id="KW-1133">Transmembrane helix</keyword>
<dbReference type="AlphaFoldDB" id="A0A316GHH5"/>
<gene>
    <name evidence="2" type="ORF">C7455_10437</name>
</gene>
<evidence type="ECO:0000313" key="2">
    <source>
        <dbReference type="EMBL" id="PWK60401.1"/>
    </source>
</evidence>
<accession>A0A316GHH5</accession>
<evidence type="ECO:0000313" key="3">
    <source>
        <dbReference type="Proteomes" id="UP000245708"/>
    </source>
</evidence>
<dbReference type="EMBL" id="QGGW01000004">
    <property type="protein sequence ID" value="PWK60401.1"/>
    <property type="molecule type" value="Genomic_DNA"/>
</dbReference>
<dbReference type="RefSeq" id="WP_109667642.1">
    <property type="nucleotide sequence ID" value="NZ_QGGW01000004.1"/>
</dbReference>
<proteinExistence type="predicted"/>
<feature type="transmembrane region" description="Helical" evidence="1">
    <location>
        <begin position="6"/>
        <end position="26"/>
    </location>
</feature>
<reference evidence="2 3" key="1">
    <citation type="submission" date="2018-05" db="EMBL/GenBank/DDBJ databases">
        <title>Genomic Encyclopedia of Type Strains, Phase IV (KMG-IV): sequencing the most valuable type-strain genomes for metagenomic binning, comparative biology and taxonomic classification.</title>
        <authorList>
            <person name="Goeker M."/>
        </authorList>
    </citation>
    <scope>NUCLEOTIDE SEQUENCE [LARGE SCALE GENOMIC DNA]</scope>
    <source>
        <strain evidence="2 3">DSM 16097</strain>
    </source>
</reference>